<gene>
    <name evidence="1" type="ORF">EKO24_008390</name>
</gene>
<evidence type="ECO:0000313" key="2">
    <source>
        <dbReference type="Proteomes" id="UP000733744"/>
    </source>
</evidence>
<sequence length="482" mass="54701">MVPKDWLKQFLASRQINHPDGQPLYRYRLNDSDFETLKTSLKTSALFGVANLAEVSGWNAAFVIYAAEWWRREYDGSLWSWEKVFTSFGADARELKTVRRNLVVELGLRYWKRKVRIINGSSRYLGSIAIEGGLPLNQLNNSSGWLGRVLKQVIPKYTRLHHTGIHADTLISECDYIPKNYQNDQSHAILGDMVKTVVELKQKYRLHEHSNPVSYLDQQIPLWREQFPLPIGTEVGQKLLSDMIITAAKADDAVMNTPFRGIRRVRDDGLLQLQLEFASFIALEKLNLPETIPSRLDVELISNDGVTRSLGVALKTTYQQKSSLKMPRPSGAVKGDQAAYGYTIRFKHLSTLIYETPLTDGEELDNEVPWIFVQQSDDWVLEGVASVSTRARRVRILYPDRLACPVSAETQHIATIANKKLLEASGTIQLSDNENNSFIIKTAQEQSANRYYLQGETLKFASMPNEVYRGFPSLSACFKSSH</sequence>
<organism evidence="1 2">
    <name type="scientific">Candidatus Methylobacter oryzae</name>
    <dbReference type="NCBI Taxonomy" id="2497749"/>
    <lineage>
        <taxon>Bacteria</taxon>
        <taxon>Pseudomonadati</taxon>
        <taxon>Pseudomonadota</taxon>
        <taxon>Gammaproteobacteria</taxon>
        <taxon>Methylococcales</taxon>
        <taxon>Methylococcaceae</taxon>
        <taxon>Methylobacter</taxon>
    </lineage>
</organism>
<proteinExistence type="predicted"/>
<dbReference type="EMBL" id="RYFG02000080">
    <property type="protein sequence ID" value="TRW96451.1"/>
    <property type="molecule type" value="Genomic_DNA"/>
</dbReference>
<dbReference type="InterPro" id="IPR047879">
    <property type="entry name" value="YjiT"/>
</dbReference>
<evidence type="ECO:0000313" key="1">
    <source>
        <dbReference type="EMBL" id="TRW96451.1"/>
    </source>
</evidence>
<reference evidence="1 2" key="1">
    <citation type="journal article" date="2019" name="Antonie Van Leeuwenhoek">
        <title>Description of 'Ca. Methylobacter oryzae' KRF1, a novel species from the environmentally important Methylobacter clade 2.</title>
        <authorList>
            <person name="Khatri K."/>
            <person name="Mohite J.A."/>
            <person name="Pandit P.S."/>
            <person name="Bahulikar R."/>
            <person name="Rahalkar M.C."/>
        </authorList>
    </citation>
    <scope>NUCLEOTIDE SEQUENCE [LARGE SCALE GENOMIC DNA]</scope>
    <source>
        <strain evidence="1 2">KRF1</strain>
    </source>
</reference>
<dbReference type="NCBIfam" id="NF038336">
    <property type="entry name" value="YjiT_fam"/>
    <property type="match status" value="1"/>
</dbReference>
<dbReference type="RefSeq" id="WP_127030221.1">
    <property type="nucleotide sequence ID" value="NZ_RYFG02000080.1"/>
</dbReference>
<comment type="caution">
    <text evidence="1">The sequence shown here is derived from an EMBL/GenBank/DDBJ whole genome shotgun (WGS) entry which is preliminary data.</text>
</comment>
<accession>A0ABY3CCW5</accession>
<dbReference type="Proteomes" id="UP000733744">
    <property type="component" value="Unassembled WGS sequence"/>
</dbReference>
<name>A0ABY3CCW5_9GAMM</name>
<protein>
    <submittedName>
        <fullName evidence="1">Uncharacterized protein</fullName>
    </submittedName>
</protein>
<keyword evidence="2" id="KW-1185">Reference proteome</keyword>